<dbReference type="FunFam" id="3.40.50.300:FF:000285">
    <property type="entry name" value="Sporulation initiation inhibitor Soj"/>
    <property type="match status" value="1"/>
</dbReference>
<dbReference type="PANTHER" id="PTHR13696:SF52">
    <property type="entry name" value="PARA FAMILY PROTEIN CT_582"/>
    <property type="match status" value="1"/>
</dbReference>
<sequence>MPEIIAVANQKGGVGKTTTSVNLAAALHATGKKTLLVDLDTQGNATTACGIDKSNLEASVYDLFVGEATADAALVHPEANGFWVLPANKDLMAAEIQLLEFREREFRLKQILAGISPRFDYVLIDTPPSMNILTINALAAADGVIIPVQCEYYALEGLTGLLETINKIQEKINPNLTIKGVLRTMFDVRNSLAGEVAGQLKRHFGNKLFWTFIPRNVRLAEAPSFGLSALAYDRNCLGAKAYVSLAKEITKKTME</sequence>
<gene>
    <name evidence="2" type="ORF">METZ01_LOCUS106379</name>
</gene>
<evidence type="ECO:0000313" key="2">
    <source>
        <dbReference type="EMBL" id="SVA53525.1"/>
    </source>
</evidence>
<dbReference type="SUPFAM" id="SSF52540">
    <property type="entry name" value="P-loop containing nucleoside triphosphate hydrolases"/>
    <property type="match status" value="1"/>
</dbReference>
<dbReference type="InterPro" id="IPR050678">
    <property type="entry name" value="DNA_Partitioning_ATPase"/>
</dbReference>
<reference evidence="2" key="1">
    <citation type="submission" date="2018-05" db="EMBL/GenBank/DDBJ databases">
        <authorList>
            <person name="Lanie J.A."/>
            <person name="Ng W.-L."/>
            <person name="Kazmierczak K.M."/>
            <person name="Andrzejewski T.M."/>
            <person name="Davidsen T.M."/>
            <person name="Wayne K.J."/>
            <person name="Tettelin H."/>
            <person name="Glass J.I."/>
            <person name="Rusch D."/>
            <person name="Podicherti R."/>
            <person name="Tsui H.-C.T."/>
            <person name="Winkler M.E."/>
        </authorList>
    </citation>
    <scope>NUCLEOTIDE SEQUENCE</scope>
</reference>
<dbReference type="PANTHER" id="PTHR13696">
    <property type="entry name" value="P-LOOP CONTAINING NUCLEOSIDE TRIPHOSPHATE HYDROLASE"/>
    <property type="match status" value="1"/>
</dbReference>
<feature type="domain" description="AAA" evidence="1">
    <location>
        <begin position="3"/>
        <end position="178"/>
    </location>
</feature>
<dbReference type="InterPro" id="IPR025669">
    <property type="entry name" value="AAA_dom"/>
</dbReference>
<dbReference type="EMBL" id="UINC01012232">
    <property type="protein sequence ID" value="SVA53525.1"/>
    <property type="molecule type" value="Genomic_DNA"/>
</dbReference>
<organism evidence="2">
    <name type="scientific">marine metagenome</name>
    <dbReference type="NCBI Taxonomy" id="408172"/>
    <lineage>
        <taxon>unclassified sequences</taxon>
        <taxon>metagenomes</taxon>
        <taxon>ecological metagenomes</taxon>
    </lineage>
</organism>
<accession>A0A381WM22</accession>
<dbReference type="Gene3D" id="3.40.50.300">
    <property type="entry name" value="P-loop containing nucleotide triphosphate hydrolases"/>
    <property type="match status" value="1"/>
</dbReference>
<dbReference type="AlphaFoldDB" id="A0A381WM22"/>
<dbReference type="PIRSF" id="PIRSF009320">
    <property type="entry name" value="Nuc_binding_HP_1000"/>
    <property type="match status" value="1"/>
</dbReference>
<proteinExistence type="predicted"/>
<name>A0A381WM22_9ZZZZ</name>
<protein>
    <recommendedName>
        <fullName evidence="1">AAA domain-containing protein</fullName>
    </recommendedName>
</protein>
<dbReference type="InterPro" id="IPR027417">
    <property type="entry name" value="P-loop_NTPase"/>
</dbReference>
<dbReference type="Pfam" id="PF13614">
    <property type="entry name" value="AAA_31"/>
    <property type="match status" value="1"/>
</dbReference>
<evidence type="ECO:0000259" key="1">
    <source>
        <dbReference type="Pfam" id="PF13614"/>
    </source>
</evidence>
<dbReference type="CDD" id="cd02042">
    <property type="entry name" value="ParAB_family"/>
    <property type="match status" value="1"/>
</dbReference>